<dbReference type="GO" id="GO:0046872">
    <property type="term" value="F:metal ion binding"/>
    <property type="evidence" value="ECO:0007669"/>
    <property type="project" value="UniProtKB-KW"/>
</dbReference>
<accession>A0A699RBL2</accession>
<dbReference type="Pfam" id="PF01327">
    <property type="entry name" value="Pep_deformylase"/>
    <property type="match status" value="1"/>
</dbReference>
<organism evidence="5">
    <name type="scientific">Tanacetum cinerariifolium</name>
    <name type="common">Dalmatian daisy</name>
    <name type="synonym">Chrysanthemum cinerariifolium</name>
    <dbReference type="NCBI Taxonomy" id="118510"/>
    <lineage>
        <taxon>Eukaryota</taxon>
        <taxon>Viridiplantae</taxon>
        <taxon>Streptophyta</taxon>
        <taxon>Embryophyta</taxon>
        <taxon>Tracheophyta</taxon>
        <taxon>Spermatophyta</taxon>
        <taxon>Magnoliopsida</taxon>
        <taxon>eudicotyledons</taxon>
        <taxon>Gunneridae</taxon>
        <taxon>Pentapetalae</taxon>
        <taxon>asterids</taxon>
        <taxon>campanulids</taxon>
        <taxon>Asterales</taxon>
        <taxon>Asteraceae</taxon>
        <taxon>Asteroideae</taxon>
        <taxon>Anthemideae</taxon>
        <taxon>Anthemidinae</taxon>
        <taxon>Tanacetum</taxon>
    </lineage>
</organism>
<keyword evidence="3" id="KW-0809">Transit peptide</keyword>
<comment type="caution">
    <text evidence="5">The sequence shown here is derived from an EMBL/GenBank/DDBJ whole genome shotgun (WGS) entry which is preliminary data.</text>
</comment>
<dbReference type="Gene3D" id="3.90.45.10">
    <property type="entry name" value="Peptide deformylase"/>
    <property type="match status" value="1"/>
</dbReference>
<keyword evidence="3" id="KW-0479">Metal-binding</keyword>
<name>A0A699RBL2_TANCI</name>
<dbReference type="InterPro" id="IPR023635">
    <property type="entry name" value="Peptide_deformylase"/>
</dbReference>
<dbReference type="GO" id="GO:0009507">
    <property type="term" value="C:chloroplast"/>
    <property type="evidence" value="ECO:0007669"/>
    <property type="project" value="UniProtKB-SubCell"/>
</dbReference>
<dbReference type="CDD" id="cd00487">
    <property type="entry name" value="Pep_deformylase"/>
    <property type="match status" value="1"/>
</dbReference>
<evidence type="ECO:0000313" key="5">
    <source>
        <dbReference type="EMBL" id="GFC84579.1"/>
    </source>
</evidence>
<dbReference type="NCBIfam" id="NF001159">
    <property type="entry name" value="PRK00150.1-3"/>
    <property type="match status" value="1"/>
</dbReference>
<feature type="region of interest" description="Disordered" evidence="4">
    <location>
        <begin position="95"/>
        <end position="114"/>
    </location>
</feature>
<gene>
    <name evidence="5" type="ORF">Tci_856549</name>
</gene>
<keyword evidence="3" id="KW-0648">Protein biosynthesis</keyword>
<keyword evidence="3" id="KW-0378">Hydrolase</keyword>
<dbReference type="GO" id="GO:0006412">
    <property type="term" value="P:translation"/>
    <property type="evidence" value="ECO:0007669"/>
    <property type="project" value="UniProtKB-KW"/>
</dbReference>
<evidence type="ECO:0000256" key="3">
    <source>
        <dbReference type="RuleBase" id="RU362111"/>
    </source>
</evidence>
<dbReference type="EMBL" id="BKCJ011095315">
    <property type="protein sequence ID" value="GFC84579.1"/>
    <property type="molecule type" value="Genomic_DNA"/>
</dbReference>
<proteinExistence type="inferred from homology"/>
<protein>
    <recommendedName>
        <fullName evidence="2 3">Peptide deformylase</fullName>
        <ecNumber evidence="2 3">3.5.1.88</ecNumber>
    </recommendedName>
</protein>
<sequence>RELPDVPVHEIDERFTSRMAKQAMLAGGLGRKARQDKATVDKTRAKDLPTDLPAQELGQLVQDMFETMYSAHGVGLAAPQIGKGIRLFVMDSGPMVEPDEDEETTEPLDASTQAGPAEVPVKRAFINPQMLSETGEQWGFEEGCLSIPGVREMVQRCPDIVLRYEDENRQVHEEAFSGMAARIIQHEYDHLEGILFTDKLSAFKKQLLKGKLSRISKGDVKHDYRMKFPTSAGGRR</sequence>
<dbReference type="PRINTS" id="PR01576">
    <property type="entry name" value="PDEFORMYLASE"/>
</dbReference>
<keyword evidence="3" id="KW-0150">Chloroplast</keyword>
<dbReference type="PANTHER" id="PTHR10458:SF22">
    <property type="entry name" value="PEPTIDE DEFORMYLASE"/>
    <property type="match status" value="1"/>
</dbReference>
<comment type="catalytic activity">
    <reaction evidence="3">
        <text>N-terminal N-formyl-L-methionyl-[peptide] + H2O = N-terminal L-methionyl-[peptide] + formate</text>
        <dbReference type="Rhea" id="RHEA:24420"/>
        <dbReference type="Rhea" id="RHEA-COMP:10639"/>
        <dbReference type="Rhea" id="RHEA-COMP:10640"/>
        <dbReference type="ChEBI" id="CHEBI:15377"/>
        <dbReference type="ChEBI" id="CHEBI:15740"/>
        <dbReference type="ChEBI" id="CHEBI:49298"/>
        <dbReference type="ChEBI" id="CHEBI:64731"/>
        <dbReference type="EC" id="3.5.1.88"/>
    </reaction>
</comment>
<comment type="function">
    <text evidence="3">Removes the formyl group from the N-terminal Met of newly synthesized proteins.</text>
</comment>
<evidence type="ECO:0000256" key="1">
    <source>
        <dbReference type="ARBA" id="ARBA00010759"/>
    </source>
</evidence>
<evidence type="ECO:0000256" key="2">
    <source>
        <dbReference type="ARBA" id="ARBA00012175"/>
    </source>
</evidence>
<dbReference type="EC" id="3.5.1.88" evidence="2 3"/>
<comment type="subcellular location">
    <subcellularLocation>
        <location evidence="3">Plastid</location>
        <location evidence="3">Chloroplast</location>
    </subcellularLocation>
</comment>
<dbReference type="AlphaFoldDB" id="A0A699RBL2"/>
<dbReference type="SUPFAM" id="SSF56420">
    <property type="entry name" value="Peptide deformylase"/>
    <property type="match status" value="1"/>
</dbReference>
<dbReference type="HAMAP" id="MF_00163">
    <property type="entry name" value="Pep_deformylase"/>
    <property type="match status" value="1"/>
</dbReference>
<dbReference type="PANTHER" id="PTHR10458">
    <property type="entry name" value="PEPTIDE DEFORMYLASE"/>
    <property type="match status" value="1"/>
</dbReference>
<feature type="non-terminal residue" evidence="5">
    <location>
        <position position="1"/>
    </location>
</feature>
<dbReference type="InterPro" id="IPR036821">
    <property type="entry name" value="Peptide_deformylase_sf"/>
</dbReference>
<dbReference type="GO" id="GO:0042586">
    <property type="term" value="F:peptide deformylase activity"/>
    <property type="evidence" value="ECO:0007669"/>
    <property type="project" value="UniProtKB-EC"/>
</dbReference>
<feature type="compositionally biased region" description="Acidic residues" evidence="4">
    <location>
        <begin position="97"/>
        <end position="106"/>
    </location>
</feature>
<comment type="similarity">
    <text evidence="1 3">Belongs to the polypeptide deformylase family.</text>
</comment>
<reference evidence="5" key="1">
    <citation type="journal article" date="2019" name="Sci. Rep.">
        <title>Draft genome of Tanacetum cinerariifolium, the natural source of mosquito coil.</title>
        <authorList>
            <person name="Yamashiro T."/>
            <person name="Shiraishi A."/>
            <person name="Satake H."/>
            <person name="Nakayama K."/>
        </authorList>
    </citation>
    <scope>NUCLEOTIDE SEQUENCE</scope>
</reference>
<keyword evidence="3" id="KW-0934">Plastid</keyword>
<evidence type="ECO:0000256" key="4">
    <source>
        <dbReference type="SAM" id="MobiDB-lite"/>
    </source>
</evidence>